<dbReference type="AlphaFoldDB" id="A0A9X2JKW2"/>
<dbReference type="PANTHER" id="PTHR30619">
    <property type="entry name" value="DNA INTERNALIZATION/COMPETENCE PROTEIN COMEC/REC2"/>
    <property type="match status" value="1"/>
</dbReference>
<feature type="transmembrane region" description="Helical" evidence="6">
    <location>
        <begin position="30"/>
        <end position="48"/>
    </location>
</feature>
<feature type="domain" description="Metallo-beta-lactamase" evidence="7">
    <location>
        <begin position="478"/>
        <end position="685"/>
    </location>
</feature>
<organism evidence="8 9">
    <name type="scientific">Ligilactobacillus ubinensis</name>
    <dbReference type="NCBI Taxonomy" id="2876789"/>
    <lineage>
        <taxon>Bacteria</taxon>
        <taxon>Bacillati</taxon>
        <taxon>Bacillota</taxon>
        <taxon>Bacilli</taxon>
        <taxon>Lactobacillales</taxon>
        <taxon>Lactobacillaceae</taxon>
        <taxon>Ligilactobacillus</taxon>
    </lineage>
</organism>
<feature type="transmembrane region" description="Helical" evidence="6">
    <location>
        <begin position="366"/>
        <end position="394"/>
    </location>
</feature>
<reference evidence="8 9" key="1">
    <citation type="journal article" date="2023" name="Int. J. Syst. Evol. Microbiol.">
        <title>Ligilactobacillus ubinensis sp. nov., a novel species isolated from the wild ferment of a durian fruit (Durio zibethinus).</title>
        <authorList>
            <person name="Heng Y.C."/>
            <person name="Menon N."/>
            <person name="Chen B."/>
            <person name="Loo B.Z.L."/>
            <person name="Wong G.W.J."/>
            <person name="Lim A.C.H."/>
            <person name="Silvaraju S."/>
            <person name="Kittelmann S."/>
        </authorList>
    </citation>
    <scope>NUCLEOTIDE SEQUENCE [LARGE SCALE GENOMIC DNA]</scope>
    <source>
        <strain evidence="8 9">WILCCON 0076</strain>
    </source>
</reference>
<dbReference type="PANTHER" id="PTHR30619:SF7">
    <property type="entry name" value="BETA-LACTAMASE DOMAIN PROTEIN"/>
    <property type="match status" value="1"/>
</dbReference>
<keyword evidence="5 6" id="KW-0472">Membrane</keyword>
<dbReference type="EMBL" id="JAIULA010000005">
    <property type="protein sequence ID" value="MCP0886453.1"/>
    <property type="molecule type" value="Genomic_DNA"/>
</dbReference>
<dbReference type="Gene3D" id="3.60.15.10">
    <property type="entry name" value="Ribonuclease Z/Hydroxyacylglutathione hydrolase-like"/>
    <property type="match status" value="1"/>
</dbReference>
<dbReference type="NCBIfam" id="TIGR00360">
    <property type="entry name" value="ComEC_N-term"/>
    <property type="match status" value="1"/>
</dbReference>
<dbReference type="RefSeq" id="WP_253359591.1">
    <property type="nucleotide sequence ID" value="NZ_JAIULA010000005.1"/>
</dbReference>
<dbReference type="InterPro" id="IPR004477">
    <property type="entry name" value="ComEC_N"/>
</dbReference>
<dbReference type="InterPro" id="IPR036866">
    <property type="entry name" value="RibonucZ/Hydroxyglut_hydro"/>
</dbReference>
<dbReference type="SMART" id="SM00849">
    <property type="entry name" value="Lactamase_B"/>
    <property type="match status" value="1"/>
</dbReference>
<dbReference type="Proteomes" id="UP001139006">
    <property type="component" value="Unassembled WGS sequence"/>
</dbReference>
<evidence type="ECO:0000313" key="9">
    <source>
        <dbReference type="Proteomes" id="UP001139006"/>
    </source>
</evidence>
<name>A0A9X2JKW2_9LACO</name>
<evidence type="ECO:0000256" key="1">
    <source>
        <dbReference type="ARBA" id="ARBA00004651"/>
    </source>
</evidence>
<dbReference type="SUPFAM" id="SSF56281">
    <property type="entry name" value="Metallo-hydrolase/oxidoreductase"/>
    <property type="match status" value="1"/>
</dbReference>
<protein>
    <submittedName>
        <fullName evidence="8">DNA internalization-related competence protein ComEC/Rec2</fullName>
    </submittedName>
</protein>
<feature type="transmembrane region" description="Helical" evidence="6">
    <location>
        <begin position="217"/>
        <end position="237"/>
    </location>
</feature>
<comment type="caution">
    <text evidence="8">The sequence shown here is derived from an EMBL/GenBank/DDBJ whole genome shotgun (WGS) entry which is preliminary data.</text>
</comment>
<dbReference type="Pfam" id="PF00753">
    <property type="entry name" value="Lactamase_B"/>
    <property type="match status" value="1"/>
</dbReference>
<dbReference type="CDD" id="cd07731">
    <property type="entry name" value="ComA-like_MBL-fold"/>
    <property type="match status" value="1"/>
</dbReference>
<dbReference type="InterPro" id="IPR035681">
    <property type="entry name" value="ComA-like_MBL"/>
</dbReference>
<evidence type="ECO:0000256" key="5">
    <source>
        <dbReference type="ARBA" id="ARBA00023136"/>
    </source>
</evidence>
<feature type="transmembrane region" description="Helical" evidence="6">
    <location>
        <begin position="447"/>
        <end position="465"/>
    </location>
</feature>
<evidence type="ECO:0000259" key="7">
    <source>
        <dbReference type="SMART" id="SM00849"/>
    </source>
</evidence>
<keyword evidence="4 6" id="KW-1133">Transmembrane helix</keyword>
<dbReference type="Pfam" id="PF03772">
    <property type="entry name" value="Competence"/>
    <property type="match status" value="1"/>
</dbReference>
<accession>A0A9X2JKW2</accession>
<evidence type="ECO:0000313" key="8">
    <source>
        <dbReference type="EMBL" id="MCP0886453.1"/>
    </source>
</evidence>
<keyword evidence="2" id="KW-1003">Cell membrane</keyword>
<feature type="transmembrane region" description="Helical" evidence="6">
    <location>
        <begin position="426"/>
        <end position="442"/>
    </location>
</feature>
<evidence type="ECO:0000256" key="4">
    <source>
        <dbReference type="ARBA" id="ARBA00022989"/>
    </source>
</evidence>
<dbReference type="GO" id="GO:0030420">
    <property type="term" value="P:establishment of competence for transformation"/>
    <property type="evidence" value="ECO:0007669"/>
    <property type="project" value="InterPro"/>
</dbReference>
<dbReference type="InterPro" id="IPR004797">
    <property type="entry name" value="Competence_ComEC/Rec2"/>
</dbReference>
<gene>
    <name evidence="8" type="ORF">LB941_03765</name>
</gene>
<evidence type="ECO:0000256" key="3">
    <source>
        <dbReference type="ARBA" id="ARBA00022692"/>
    </source>
</evidence>
<sequence length="742" mass="85523">MSFLILSFSWVGVIVFLGWQFRIWKTGSKQIWRINLLFCIFWIGYIFLWNQIQQKQAIVDQTNINGHLVMHADEYEVDGDLLKIQAKWLEGHQKVQAYYRIKEKNEKKRWLASSKTVTYTFSGKIRQVSLPTNENEFNFRRFEASRNIVNAINIEELQVSSSKIKSSLLDRLLAYLHYLRKKMLLYLQKLPQPLSLLAEVLLLGYQKQDFNNTLEKIRLLGLSYLFSLSGMHVFYLISAFKWIFQRMRITRETTENIILIILPIYGILGGCSLSLMRSIGMAFITLISRKFFLIKITTIESWSFVLLVNLFYAPASIFDFGAQLSYLLTLILLLNKNSSAVLLGIRLTFFSIPLVLWNTYQWNLLTIFLTVVIVPFFEWLIMPCVILGSLIPLVSEACNTILVQSVNILTAIANFPTNIIYGKPPLFWIVFWMFLSILLMLGKHKRILVALCISSYFFVFMWIHYPLYGEIVYIDIGQGDSTLIRTPYNKSITLIDTGGKVSFQTEKWQTRHSKTNGETIVANYLLSKGISSLDRLILTHQDADHVGNFPSISKLISIKRVYVPAGMEKLSSFQHRLVKSSIKQNHVYPVKIGDLIDDPNINILHPTKEGQGTNADSVVLEYNFYGVPCLFTGDLDKDNEIALIKRLPNLQVDILKLGHHGSKTSSDESFIHALRPKYAIISAGRQNRYGHPNEETLETLRKNHIPYMLTAEKGMIKLVYKYNKIKISNFADENKITSFNFE</sequence>
<evidence type="ECO:0000256" key="2">
    <source>
        <dbReference type="ARBA" id="ARBA00022475"/>
    </source>
</evidence>
<evidence type="ECO:0000256" key="6">
    <source>
        <dbReference type="SAM" id="Phobius"/>
    </source>
</evidence>
<dbReference type="NCBIfam" id="TIGR00361">
    <property type="entry name" value="ComEC_Rec2"/>
    <property type="match status" value="1"/>
</dbReference>
<dbReference type="InterPro" id="IPR001279">
    <property type="entry name" value="Metallo-B-lactamas"/>
</dbReference>
<proteinExistence type="predicted"/>
<dbReference type="GO" id="GO:0005886">
    <property type="term" value="C:plasma membrane"/>
    <property type="evidence" value="ECO:0007669"/>
    <property type="project" value="UniProtKB-SubCell"/>
</dbReference>
<feature type="transmembrane region" description="Helical" evidence="6">
    <location>
        <begin position="291"/>
        <end position="311"/>
    </location>
</feature>
<dbReference type="InterPro" id="IPR052159">
    <property type="entry name" value="Competence_DNA_uptake"/>
</dbReference>
<keyword evidence="9" id="KW-1185">Reference proteome</keyword>
<comment type="subcellular location">
    <subcellularLocation>
        <location evidence="1">Cell membrane</location>
        <topology evidence="1">Multi-pass membrane protein</topology>
    </subcellularLocation>
</comment>
<keyword evidence="3 6" id="KW-0812">Transmembrane</keyword>
<feature type="transmembrane region" description="Helical" evidence="6">
    <location>
        <begin position="257"/>
        <end position="279"/>
    </location>
</feature>